<protein>
    <submittedName>
        <fullName evidence="2">Uncharacterized protein</fullName>
    </submittedName>
</protein>
<feature type="region of interest" description="Disordered" evidence="1">
    <location>
        <begin position="49"/>
        <end position="88"/>
    </location>
</feature>
<proteinExistence type="predicted"/>
<dbReference type="EMBL" id="ML179215">
    <property type="protein sequence ID" value="THU94808.1"/>
    <property type="molecule type" value="Genomic_DNA"/>
</dbReference>
<feature type="compositionally biased region" description="Low complexity" evidence="1">
    <location>
        <begin position="49"/>
        <end position="59"/>
    </location>
</feature>
<dbReference type="Proteomes" id="UP000297245">
    <property type="component" value="Unassembled WGS sequence"/>
</dbReference>
<evidence type="ECO:0000256" key="1">
    <source>
        <dbReference type="SAM" id="MobiDB-lite"/>
    </source>
</evidence>
<evidence type="ECO:0000313" key="3">
    <source>
        <dbReference type="Proteomes" id="UP000297245"/>
    </source>
</evidence>
<name>A0A4S8LZT3_DENBC</name>
<feature type="region of interest" description="Disordered" evidence="1">
    <location>
        <begin position="1"/>
        <end position="28"/>
    </location>
</feature>
<evidence type="ECO:0000313" key="2">
    <source>
        <dbReference type="EMBL" id="THU94808.1"/>
    </source>
</evidence>
<dbReference type="AlphaFoldDB" id="A0A4S8LZT3"/>
<sequence length="133" mass="14545">MSFKNLKPAGMSTDTPRMYPWGSLTPAQPSVKATFTKVRQADLIAYGSPFPSTSSASSPSKKKARSASPTKARKPVPDISSSSEVKEEKQTKYYVLSSSAFNAYSQLHIKGLGPDMRISTNFDLAMEFVDEKI</sequence>
<keyword evidence="3" id="KW-1185">Reference proteome</keyword>
<organism evidence="2 3">
    <name type="scientific">Dendrothele bispora (strain CBS 962.96)</name>
    <dbReference type="NCBI Taxonomy" id="1314807"/>
    <lineage>
        <taxon>Eukaryota</taxon>
        <taxon>Fungi</taxon>
        <taxon>Dikarya</taxon>
        <taxon>Basidiomycota</taxon>
        <taxon>Agaricomycotina</taxon>
        <taxon>Agaricomycetes</taxon>
        <taxon>Agaricomycetidae</taxon>
        <taxon>Agaricales</taxon>
        <taxon>Agaricales incertae sedis</taxon>
        <taxon>Dendrothele</taxon>
    </lineage>
</organism>
<reference evidence="2 3" key="1">
    <citation type="journal article" date="2019" name="Nat. Ecol. Evol.">
        <title>Megaphylogeny resolves global patterns of mushroom evolution.</title>
        <authorList>
            <person name="Varga T."/>
            <person name="Krizsan K."/>
            <person name="Foldi C."/>
            <person name="Dima B."/>
            <person name="Sanchez-Garcia M."/>
            <person name="Sanchez-Ramirez S."/>
            <person name="Szollosi G.J."/>
            <person name="Szarkandi J.G."/>
            <person name="Papp V."/>
            <person name="Albert L."/>
            <person name="Andreopoulos W."/>
            <person name="Angelini C."/>
            <person name="Antonin V."/>
            <person name="Barry K.W."/>
            <person name="Bougher N.L."/>
            <person name="Buchanan P."/>
            <person name="Buyck B."/>
            <person name="Bense V."/>
            <person name="Catcheside P."/>
            <person name="Chovatia M."/>
            <person name="Cooper J."/>
            <person name="Damon W."/>
            <person name="Desjardin D."/>
            <person name="Finy P."/>
            <person name="Geml J."/>
            <person name="Haridas S."/>
            <person name="Hughes K."/>
            <person name="Justo A."/>
            <person name="Karasinski D."/>
            <person name="Kautmanova I."/>
            <person name="Kiss B."/>
            <person name="Kocsube S."/>
            <person name="Kotiranta H."/>
            <person name="LaButti K.M."/>
            <person name="Lechner B.E."/>
            <person name="Liimatainen K."/>
            <person name="Lipzen A."/>
            <person name="Lukacs Z."/>
            <person name="Mihaltcheva S."/>
            <person name="Morgado L.N."/>
            <person name="Niskanen T."/>
            <person name="Noordeloos M.E."/>
            <person name="Ohm R.A."/>
            <person name="Ortiz-Santana B."/>
            <person name="Ovrebo C."/>
            <person name="Racz N."/>
            <person name="Riley R."/>
            <person name="Savchenko A."/>
            <person name="Shiryaev A."/>
            <person name="Soop K."/>
            <person name="Spirin V."/>
            <person name="Szebenyi C."/>
            <person name="Tomsovsky M."/>
            <person name="Tulloss R.E."/>
            <person name="Uehling J."/>
            <person name="Grigoriev I.V."/>
            <person name="Vagvolgyi C."/>
            <person name="Papp T."/>
            <person name="Martin F.M."/>
            <person name="Miettinen O."/>
            <person name="Hibbett D.S."/>
            <person name="Nagy L.G."/>
        </authorList>
    </citation>
    <scope>NUCLEOTIDE SEQUENCE [LARGE SCALE GENOMIC DNA]</scope>
    <source>
        <strain evidence="2 3">CBS 962.96</strain>
    </source>
</reference>
<accession>A0A4S8LZT3</accession>
<gene>
    <name evidence="2" type="ORF">K435DRAFT_899266</name>
</gene>